<accession>A0A6C0JNR6</accession>
<sequence>MTCTINSRGVYKIKISRYDTETLYTFADHDITISSSKSSQLVNSTNKLQYYILATSNTDGTETIIDITHTEAEILELAIKNALINYWKREEQANRAD</sequence>
<proteinExistence type="predicted"/>
<name>A0A6C0JNR6_9ZZZZ</name>
<dbReference type="EMBL" id="MN740657">
    <property type="protein sequence ID" value="QHU06521.1"/>
    <property type="molecule type" value="Genomic_DNA"/>
</dbReference>
<evidence type="ECO:0000313" key="1">
    <source>
        <dbReference type="EMBL" id="QHU06521.1"/>
    </source>
</evidence>
<organism evidence="1">
    <name type="scientific">viral metagenome</name>
    <dbReference type="NCBI Taxonomy" id="1070528"/>
    <lineage>
        <taxon>unclassified sequences</taxon>
        <taxon>metagenomes</taxon>
        <taxon>organismal metagenomes</taxon>
    </lineage>
</organism>
<protein>
    <submittedName>
        <fullName evidence="1">Uncharacterized protein</fullName>
    </submittedName>
</protein>
<dbReference type="AlphaFoldDB" id="A0A6C0JNR6"/>
<reference evidence="1" key="1">
    <citation type="journal article" date="2020" name="Nature">
        <title>Giant virus diversity and host interactions through global metagenomics.</title>
        <authorList>
            <person name="Schulz F."/>
            <person name="Roux S."/>
            <person name="Paez-Espino D."/>
            <person name="Jungbluth S."/>
            <person name="Walsh D.A."/>
            <person name="Denef V.J."/>
            <person name="McMahon K.D."/>
            <person name="Konstantinidis K.T."/>
            <person name="Eloe-Fadrosh E.A."/>
            <person name="Kyrpides N.C."/>
            <person name="Woyke T."/>
        </authorList>
    </citation>
    <scope>NUCLEOTIDE SEQUENCE</scope>
    <source>
        <strain evidence="1">GVMAG-S-1035315-10</strain>
    </source>
</reference>